<feature type="non-terminal residue" evidence="2">
    <location>
        <position position="98"/>
    </location>
</feature>
<dbReference type="EMBL" id="PFSY01000086">
    <property type="protein sequence ID" value="PJC01963.1"/>
    <property type="molecule type" value="Genomic_DNA"/>
</dbReference>
<keyword evidence="1" id="KW-0812">Transmembrane</keyword>
<comment type="caution">
    <text evidence="2">The sequence shown here is derived from an EMBL/GenBank/DDBJ whole genome shotgun (WGS) entry which is preliminary data.</text>
</comment>
<dbReference type="InterPro" id="IPR012902">
    <property type="entry name" value="N_methyl_site"/>
</dbReference>
<keyword evidence="1" id="KW-1133">Transmembrane helix</keyword>
<gene>
    <name evidence="2" type="ORF">CO073_01935</name>
</gene>
<dbReference type="Pfam" id="PF07963">
    <property type="entry name" value="N_methyl"/>
    <property type="match status" value="1"/>
</dbReference>
<organism evidence="2 3">
    <name type="scientific">Candidatus Komeilibacteria bacterium CG_4_9_14_0_8_um_filter_36_9</name>
    <dbReference type="NCBI Taxonomy" id="1974473"/>
    <lineage>
        <taxon>Bacteria</taxon>
        <taxon>Candidatus Komeiliibacteriota</taxon>
    </lineage>
</organism>
<reference evidence="3" key="1">
    <citation type="submission" date="2017-09" db="EMBL/GenBank/DDBJ databases">
        <title>Depth-based differentiation of microbial function through sediment-hosted aquifers and enrichment of novel symbionts in the deep terrestrial subsurface.</title>
        <authorList>
            <person name="Probst A.J."/>
            <person name="Ladd B."/>
            <person name="Jarett J.K."/>
            <person name="Geller-Mcgrath D.E."/>
            <person name="Sieber C.M.K."/>
            <person name="Emerson J.B."/>
            <person name="Anantharaman K."/>
            <person name="Thomas B.C."/>
            <person name="Malmstrom R."/>
            <person name="Stieglmeier M."/>
            <person name="Klingl A."/>
            <person name="Woyke T."/>
            <person name="Ryan C.M."/>
            <person name="Banfield J.F."/>
        </authorList>
    </citation>
    <scope>NUCLEOTIDE SEQUENCE [LARGE SCALE GENOMIC DNA]</scope>
</reference>
<evidence type="ECO:0008006" key="4">
    <source>
        <dbReference type="Google" id="ProtNLM"/>
    </source>
</evidence>
<feature type="transmembrane region" description="Helical" evidence="1">
    <location>
        <begin position="12"/>
        <end position="38"/>
    </location>
</feature>
<proteinExistence type="predicted"/>
<sequence>MKQREKNLGFSLIEAIVALGVFSLLVASISGTAGLTFLSEIQGGERTVAQAYAVEGMEAIRSIRELGWSELTIGQHGLSKEQGYWELSGSEDILGQFT</sequence>
<dbReference type="Proteomes" id="UP000230136">
    <property type="component" value="Unassembled WGS sequence"/>
</dbReference>
<name>A0A2M8DRE7_9BACT</name>
<keyword evidence="1" id="KW-0472">Membrane</keyword>
<evidence type="ECO:0000313" key="3">
    <source>
        <dbReference type="Proteomes" id="UP000230136"/>
    </source>
</evidence>
<protein>
    <recommendedName>
        <fullName evidence="4">Type II secretion system protein</fullName>
    </recommendedName>
</protein>
<accession>A0A2M8DRE7</accession>
<evidence type="ECO:0000313" key="2">
    <source>
        <dbReference type="EMBL" id="PJC01963.1"/>
    </source>
</evidence>
<dbReference type="AlphaFoldDB" id="A0A2M8DRE7"/>
<evidence type="ECO:0000256" key="1">
    <source>
        <dbReference type="SAM" id="Phobius"/>
    </source>
</evidence>